<dbReference type="OrthoDB" id="1641131at2759"/>
<name>A0A833QBE4_9POAL</name>
<comment type="caution">
    <text evidence="2">The sequence shown here is derived from an EMBL/GenBank/DDBJ whole genome shotgun (WGS) entry which is preliminary data.</text>
</comment>
<dbReference type="AlphaFoldDB" id="A0A833QBE4"/>
<dbReference type="Proteomes" id="UP000623129">
    <property type="component" value="Unassembled WGS sequence"/>
</dbReference>
<keyword evidence="1" id="KW-0812">Transmembrane</keyword>
<keyword evidence="1" id="KW-1133">Transmembrane helix</keyword>
<gene>
    <name evidence="2" type="ORF">FCM35_KLT22422</name>
</gene>
<keyword evidence="1" id="KW-0472">Membrane</keyword>
<accession>A0A833QBE4</accession>
<evidence type="ECO:0000313" key="2">
    <source>
        <dbReference type="EMBL" id="KAF3319758.1"/>
    </source>
</evidence>
<keyword evidence="3" id="KW-1185">Reference proteome</keyword>
<organism evidence="2 3">
    <name type="scientific">Carex littledalei</name>
    <dbReference type="NCBI Taxonomy" id="544730"/>
    <lineage>
        <taxon>Eukaryota</taxon>
        <taxon>Viridiplantae</taxon>
        <taxon>Streptophyta</taxon>
        <taxon>Embryophyta</taxon>
        <taxon>Tracheophyta</taxon>
        <taxon>Spermatophyta</taxon>
        <taxon>Magnoliopsida</taxon>
        <taxon>Liliopsida</taxon>
        <taxon>Poales</taxon>
        <taxon>Cyperaceae</taxon>
        <taxon>Cyperoideae</taxon>
        <taxon>Cariceae</taxon>
        <taxon>Carex</taxon>
        <taxon>Carex subgen. Euthyceras</taxon>
    </lineage>
</organism>
<dbReference type="PANTHER" id="PTHR21477:SF12">
    <property type="entry name" value="PROTEIN PHLOEM PROTEIN 2-LIKE A10"/>
    <property type="match status" value="1"/>
</dbReference>
<evidence type="ECO:0000313" key="3">
    <source>
        <dbReference type="Proteomes" id="UP000623129"/>
    </source>
</evidence>
<reference evidence="2" key="1">
    <citation type="submission" date="2020-01" db="EMBL/GenBank/DDBJ databases">
        <title>Genome sequence of Kobresia littledalei, the first chromosome-level genome in the family Cyperaceae.</title>
        <authorList>
            <person name="Qu G."/>
        </authorList>
    </citation>
    <scope>NUCLEOTIDE SEQUENCE</scope>
    <source>
        <strain evidence="2">C.B.Clarke</strain>
        <tissue evidence="2">Leaf</tissue>
    </source>
</reference>
<dbReference type="EMBL" id="SWLB01000211">
    <property type="protein sequence ID" value="KAF3319758.1"/>
    <property type="molecule type" value="Genomic_DNA"/>
</dbReference>
<feature type="transmembrane region" description="Helical" evidence="1">
    <location>
        <begin position="12"/>
        <end position="31"/>
    </location>
</feature>
<protein>
    <submittedName>
        <fullName evidence="2">Protein PHLOEM PROTEIN 2-LIKE A10-like protein</fullName>
    </submittedName>
</protein>
<proteinExistence type="predicted"/>
<dbReference type="InterPro" id="IPR019141">
    <property type="entry name" value="DUF2045"/>
</dbReference>
<evidence type="ECO:0000256" key="1">
    <source>
        <dbReference type="SAM" id="Phobius"/>
    </source>
</evidence>
<sequence>MDLVDLARRRRRLLFFAAASVAAGYGAYRLYNHPTVVRKRIALVRLAGAIDSISDAAAFSADTVALLSHDLNHFLRFGGEIPPSLRQLARLANSGEVSASVSRLSQAVTLGVLLGYRHASPPADPNSRSITDQVLDKVFSGSGAGFASAVAGSFARNLVIGFYNKDPDSKSSSGSDPGLPESSQPVPKWVNVVCSEPCKDTITDVVQAFVSTAVAVFLDKTMHMNTFDDVFSGLTNPKHEQKMKEMLVSVCNGAVETLVKTSHNVLLTKQGTSTGSNLNTIELDKPSNSKQSDKDGWVNTVSSTLAMPSNRRFVLDVTGRVTFETVRSFLEFVLWKVIESARSGASAIREEILEVMKYLSAKSMLVVTICVSLCMHVMSGTRVLVPA</sequence>
<dbReference type="PANTHER" id="PTHR21477">
    <property type="entry name" value="ZGC:172139"/>
    <property type="match status" value="1"/>
</dbReference>